<comment type="similarity">
    <text evidence="2 9">Belongs to the G-protein coupled receptor 1 family.</text>
</comment>
<feature type="transmembrane region" description="Helical" evidence="10">
    <location>
        <begin position="266"/>
        <end position="291"/>
    </location>
</feature>
<evidence type="ECO:0000256" key="7">
    <source>
        <dbReference type="ARBA" id="ARBA00023136"/>
    </source>
</evidence>
<feature type="transmembrane region" description="Helical" evidence="10">
    <location>
        <begin position="221"/>
        <end position="246"/>
    </location>
</feature>
<dbReference type="InterPro" id="IPR017452">
    <property type="entry name" value="GPCR_Rhodpsn_7TM"/>
</dbReference>
<keyword evidence="9" id="KW-0675">Receptor</keyword>
<organism evidence="12 13">
    <name type="scientific">Ranatra chinensis</name>
    <dbReference type="NCBI Taxonomy" id="642074"/>
    <lineage>
        <taxon>Eukaryota</taxon>
        <taxon>Metazoa</taxon>
        <taxon>Ecdysozoa</taxon>
        <taxon>Arthropoda</taxon>
        <taxon>Hexapoda</taxon>
        <taxon>Insecta</taxon>
        <taxon>Pterygota</taxon>
        <taxon>Neoptera</taxon>
        <taxon>Paraneoptera</taxon>
        <taxon>Hemiptera</taxon>
        <taxon>Heteroptera</taxon>
        <taxon>Panheteroptera</taxon>
        <taxon>Nepomorpha</taxon>
        <taxon>Nepidae</taxon>
        <taxon>Ranatrinae</taxon>
        <taxon>Ranatra</taxon>
    </lineage>
</organism>
<evidence type="ECO:0000256" key="2">
    <source>
        <dbReference type="ARBA" id="ARBA00010663"/>
    </source>
</evidence>
<keyword evidence="4 9" id="KW-0812">Transmembrane</keyword>
<evidence type="ECO:0000256" key="8">
    <source>
        <dbReference type="ARBA" id="ARBA00023180"/>
    </source>
</evidence>
<evidence type="ECO:0000313" key="12">
    <source>
        <dbReference type="EMBL" id="KAL1131882.1"/>
    </source>
</evidence>
<comment type="subcellular location">
    <subcellularLocation>
        <location evidence="1">Membrane</location>
    </subcellularLocation>
</comment>
<dbReference type="PRINTS" id="PR01739">
    <property type="entry name" value="RELAXINR"/>
</dbReference>
<proteinExistence type="inferred from homology"/>
<evidence type="ECO:0000256" key="10">
    <source>
        <dbReference type="SAM" id="Phobius"/>
    </source>
</evidence>
<evidence type="ECO:0000256" key="6">
    <source>
        <dbReference type="ARBA" id="ARBA00022989"/>
    </source>
</evidence>
<evidence type="ECO:0000256" key="1">
    <source>
        <dbReference type="ARBA" id="ARBA00004370"/>
    </source>
</evidence>
<dbReference type="SUPFAM" id="SSF81321">
    <property type="entry name" value="Family A G protein-coupled receptor-like"/>
    <property type="match status" value="1"/>
</dbReference>
<evidence type="ECO:0000256" key="9">
    <source>
        <dbReference type="RuleBase" id="RU000688"/>
    </source>
</evidence>
<evidence type="ECO:0000256" key="3">
    <source>
        <dbReference type="ARBA" id="ARBA00022614"/>
    </source>
</evidence>
<dbReference type="Pfam" id="PF00001">
    <property type="entry name" value="7tm_1"/>
    <property type="match status" value="1"/>
</dbReference>
<keyword evidence="7 10" id="KW-0472">Membrane</keyword>
<dbReference type="EMBL" id="JBFDAA010000006">
    <property type="protein sequence ID" value="KAL1131882.1"/>
    <property type="molecule type" value="Genomic_DNA"/>
</dbReference>
<accession>A0ABD0YKY1</accession>
<dbReference type="InterPro" id="IPR008112">
    <property type="entry name" value="Relaxin_rcpt"/>
</dbReference>
<dbReference type="GO" id="GO:0004930">
    <property type="term" value="F:G protein-coupled receptor activity"/>
    <property type="evidence" value="ECO:0007669"/>
    <property type="project" value="UniProtKB-KW"/>
</dbReference>
<keyword evidence="8" id="KW-0325">Glycoprotein</keyword>
<dbReference type="Proteomes" id="UP001558652">
    <property type="component" value="Unassembled WGS sequence"/>
</dbReference>
<gene>
    <name evidence="12" type="ORF">AAG570_011493</name>
</gene>
<keyword evidence="5" id="KW-0677">Repeat</keyword>
<comment type="caution">
    <text evidence="12">The sequence shown here is derived from an EMBL/GenBank/DDBJ whole genome shotgun (WGS) entry which is preliminary data.</text>
</comment>
<dbReference type="AlphaFoldDB" id="A0ABD0YKY1"/>
<dbReference type="InterPro" id="IPR000276">
    <property type="entry name" value="GPCR_Rhodpsn"/>
</dbReference>
<dbReference type="Gene3D" id="1.20.1070.10">
    <property type="entry name" value="Rhodopsin 7-helix transmembrane proteins"/>
    <property type="match status" value="1"/>
</dbReference>
<feature type="transmembrane region" description="Helical" evidence="10">
    <location>
        <begin position="79"/>
        <end position="101"/>
    </location>
</feature>
<dbReference type="PROSITE" id="PS50262">
    <property type="entry name" value="G_PROTEIN_RECEP_F1_2"/>
    <property type="match status" value="1"/>
</dbReference>
<feature type="transmembrane region" description="Helical" evidence="10">
    <location>
        <begin position="49"/>
        <end position="67"/>
    </location>
</feature>
<feature type="transmembrane region" description="Helical" evidence="10">
    <location>
        <begin position="121"/>
        <end position="147"/>
    </location>
</feature>
<dbReference type="GO" id="GO:0016020">
    <property type="term" value="C:membrane"/>
    <property type="evidence" value="ECO:0007669"/>
    <property type="project" value="UniProtKB-SubCell"/>
</dbReference>
<evidence type="ECO:0000256" key="5">
    <source>
        <dbReference type="ARBA" id="ARBA00022737"/>
    </source>
</evidence>
<name>A0ABD0YKY1_9HEMI</name>
<evidence type="ECO:0000259" key="11">
    <source>
        <dbReference type="PROSITE" id="PS50262"/>
    </source>
</evidence>
<keyword evidence="9" id="KW-0807">Transducer</keyword>
<dbReference type="PANTHER" id="PTHR24372">
    <property type="entry name" value="GLYCOPROTEIN HORMONE RECEPTOR"/>
    <property type="match status" value="1"/>
</dbReference>
<dbReference type="PROSITE" id="PS00237">
    <property type="entry name" value="G_PROTEIN_RECEP_F1_1"/>
    <property type="match status" value="1"/>
</dbReference>
<feature type="transmembrane region" description="Helical" evidence="10">
    <location>
        <begin position="168"/>
        <end position="189"/>
    </location>
</feature>
<dbReference type="PANTHER" id="PTHR24372:SF80">
    <property type="entry name" value="FI21465P1-RELATED"/>
    <property type="match status" value="1"/>
</dbReference>
<reference evidence="12 13" key="1">
    <citation type="submission" date="2024-07" db="EMBL/GenBank/DDBJ databases">
        <title>Chromosome-level genome assembly of the water stick insect Ranatra chinensis (Heteroptera: Nepidae).</title>
        <authorList>
            <person name="Liu X."/>
        </authorList>
    </citation>
    <scope>NUCLEOTIDE SEQUENCE [LARGE SCALE GENOMIC DNA]</scope>
    <source>
        <strain evidence="12">Cailab_2021Rc</strain>
        <tissue evidence="12">Muscle</tissue>
    </source>
</reference>
<keyword evidence="9" id="KW-0297">G-protein coupled receptor</keyword>
<feature type="transmembrane region" description="Helical" evidence="10">
    <location>
        <begin position="297"/>
        <end position="319"/>
    </location>
</feature>
<dbReference type="PRINTS" id="PR00237">
    <property type="entry name" value="GPCRRHODOPSN"/>
</dbReference>
<evidence type="ECO:0000313" key="13">
    <source>
        <dbReference type="Proteomes" id="UP001558652"/>
    </source>
</evidence>
<keyword evidence="3" id="KW-0433">Leucine-rich repeat</keyword>
<protein>
    <recommendedName>
        <fullName evidence="11">G-protein coupled receptors family 1 profile domain-containing protein</fullName>
    </recommendedName>
</protein>
<evidence type="ECO:0000256" key="4">
    <source>
        <dbReference type="ARBA" id="ARBA00022692"/>
    </source>
</evidence>
<feature type="domain" description="G-protein coupled receptors family 1 profile" evidence="11">
    <location>
        <begin position="61"/>
        <end position="317"/>
    </location>
</feature>
<keyword evidence="13" id="KW-1185">Reference proteome</keyword>
<sequence>MFSLLNNLDFVYFKKFKYCSYAPKVPKCAPGTDGVSSLSDLLAEKLVRVTLWIVSTFILFTNSMVLWRRIFASTNQMSPLSLVITNLAAADLLMGIYLLVIGSQDIRLRGVYKDFAHSWTSSWLCTATGMIAMVSSEASVLILLLISAERFLLIASPLKHHSSLSLKAALGSVLSIWLFTVVVAIIPVVHWRHTVRFYGSNGLCFPLHIDEPYFAGWQYSAFVFIGLNLAGLIGIGVMYTAVFLSIWKTRKATTITVPDSDFALRFFFIFLTNASCWIPIIVLKIMAFLHIKFTGELYGWLAVFVIPVNSAVNPILYTFTAPNYRSMLQHFRLNCKKMMNQGIFFLNVSVE</sequence>
<keyword evidence="6 10" id="KW-1133">Transmembrane helix</keyword>